<dbReference type="SUPFAM" id="SSF103657">
    <property type="entry name" value="BAR/IMD domain-like"/>
    <property type="match status" value="1"/>
</dbReference>
<dbReference type="EMBL" id="CABIJS010000356">
    <property type="protein sequence ID" value="VUZ50405.1"/>
    <property type="molecule type" value="Genomic_DNA"/>
</dbReference>
<keyword evidence="3" id="KW-1185">Reference proteome</keyword>
<accession>A0A564YT52</accession>
<sequence>MPLSEKWQQFVDSTSVGINRATQMGDEAFNNTPKTEYDEETAKALAYADLTNKICNDLKLQLESMFTPNPVRRVAKIFASELNLNVPGDQPPSEKLAHIINECAVEMPGTDFSVTLAEFAPALLDLGRSDQEMRSEIKGGLLSIINDFLTKYWPDLEKERQKLDLLRLDYDWASNDKRNKDALKVAEAKVAFEQQIYVTQVLLKHCEVTRGKLANGLSEMAKAQERHYERCMEIVQRLTADVSQEEFVS</sequence>
<organism evidence="2 3">
    <name type="scientific">Hymenolepis diminuta</name>
    <name type="common">Rat tapeworm</name>
    <dbReference type="NCBI Taxonomy" id="6216"/>
    <lineage>
        <taxon>Eukaryota</taxon>
        <taxon>Metazoa</taxon>
        <taxon>Spiralia</taxon>
        <taxon>Lophotrochozoa</taxon>
        <taxon>Platyhelminthes</taxon>
        <taxon>Cestoda</taxon>
        <taxon>Eucestoda</taxon>
        <taxon>Cyclophyllidea</taxon>
        <taxon>Hymenolepididae</taxon>
        <taxon>Hymenolepis</taxon>
    </lineage>
</organism>
<gene>
    <name evidence="2" type="ORF">WMSIL1_LOCUS9339</name>
</gene>
<name>A0A564YT52_HYMDI</name>
<dbReference type="AlphaFoldDB" id="A0A564YT52"/>
<dbReference type="GO" id="GO:0005737">
    <property type="term" value="C:cytoplasm"/>
    <property type="evidence" value="ECO:0007669"/>
    <property type="project" value="InterPro"/>
</dbReference>
<dbReference type="InterPro" id="IPR027267">
    <property type="entry name" value="AH/BAR_dom_sf"/>
</dbReference>
<reference evidence="2 3" key="1">
    <citation type="submission" date="2019-07" db="EMBL/GenBank/DDBJ databases">
        <authorList>
            <person name="Jastrzebski P J."/>
            <person name="Paukszto L."/>
            <person name="Jastrzebski P J."/>
        </authorList>
    </citation>
    <scope>NUCLEOTIDE SEQUENCE [LARGE SCALE GENOMIC DNA]</scope>
    <source>
        <strain evidence="2 3">WMS-il1</strain>
    </source>
</reference>
<evidence type="ECO:0000313" key="2">
    <source>
        <dbReference type="EMBL" id="VUZ50405.1"/>
    </source>
</evidence>
<dbReference type="Proteomes" id="UP000321570">
    <property type="component" value="Unassembled WGS sequence"/>
</dbReference>
<dbReference type="InterPro" id="IPR004148">
    <property type="entry name" value="BAR_dom"/>
</dbReference>
<evidence type="ECO:0000259" key="1">
    <source>
        <dbReference type="SMART" id="SM00721"/>
    </source>
</evidence>
<dbReference type="SMART" id="SM00721">
    <property type="entry name" value="BAR"/>
    <property type="match status" value="1"/>
</dbReference>
<proteinExistence type="predicted"/>
<protein>
    <recommendedName>
        <fullName evidence="1">BAR domain-containing protein</fullName>
    </recommendedName>
</protein>
<evidence type="ECO:0000313" key="3">
    <source>
        <dbReference type="Proteomes" id="UP000321570"/>
    </source>
</evidence>
<dbReference type="Gene3D" id="1.20.1270.60">
    <property type="entry name" value="Arfaptin homology (AH) domain/BAR domain"/>
    <property type="match status" value="1"/>
</dbReference>
<dbReference type="Pfam" id="PF03114">
    <property type="entry name" value="BAR"/>
    <property type="match status" value="1"/>
</dbReference>
<feature type="domain" description="BAR" evidence="1">
    <location>
        <begin position="15"/>
        <end position="244"/>
    </location>
</feature>